<proteinExistence type="predicted"/>
<feature type="transmembrane region" description="Helical" evidence="5">
    <location>
        <begin position="16"/>
        <end position="41"/>
    </location>
</feature>
<feature type="transmembrane region" description="Helical" evidence="5">
    <location>
        <begin position="47"/>
        <end position="68"/>
    </location>
</feature>
<keyword evidence="6" id="KW-0808">Transferase</keyword>
<dbReference type="OrthoDB" id="9811969at2"/>
<evidence type="ECO:0000256" key="1">
    <source>
        <dbReference type="ARBA" id="ARBA00004127"/>
    </source>
</evidence>
<dbReference type="PANTHER" id="PTHR43847">
    <property type="entry name" value="BLL3993 PROTEIN"/>
    <property type="match status" value="1"/>
</dbReference>
<dbReference type="RefSeq" id="WP_115517607.1">
    <property type="nucleotide sequence ID" value="NZ_QRGO01000001.1"/>
</dbReference>
<dbReference type="Proteomes" id="UP000263993">
    <property type="component" value="Unassembled WGS sequence"/>
</dbReference>
<protein>
    <submittedName>
        <fullName evidence="6">Isoprenylcysteine carboxylmethyltransferase family protein</fullName>
    </submittedName>
</protein>
<gene>
    <name evidence="6" type="ORF">DXH78_13975</name>
</gene>
<evidence type="ECO:0000313" key="6">
    <source>
        <dbReference type="EMBL" id="RDV05583.1"/>
    </source>
</evidence>
<keyword evidence="6" id="KW-0489">Methyltransferase</keyword>
<evidence type="ECO:0000313" key="7">
    <source>
        <dbReference type="Proteomes" id="UP000263993"/>
    </source>
</evidence>
<dbReference type="InterPro" id="IPR052527">
    <property type="entry name" value="Metal_cation-efflux_comp"/>
</dbReference>
<dbReference type="Pfam" id="PF04191">
    <property type="entry name" value="PEMT"/>
    <property type="match status" value="1"/>
</dbReference>
<organism evidence="6 7">
    <name type="scientific">Undibacter mobilis</name>
    <dbReference type="NCBI Taxonomy" id="2292256"/>
    <lineage>
        <taxon>Bacteria</taxon>
        <taxon>Pseudomonadati</taxon>
        <taxon>Pseudomonadota</taxon>
        <taxon>Alphaproteobacteria</taxon>
        <taxon>Hyphomicrobiales</taxon>
        <taxon>Nitrobacteraceae</taxon>
        <taxon>Undibacter</taxon>
    </lineage>
</organism>
<keyword evidence="2 5" id="KW-0812">Transmembrane</keyword>
<dbReference type="GO" id="GO:0008168">
    <property type="term" value="F:methyltransferase activity"/>
    <property type="evidence" value="ECO:0007669"/>
    <property type="project" value="UniProtKB-KW"/>
</dbReference>
<dbReference type="EMBL" id="QRGO01000001">
    <property type="protein sequence ID" value="RDV05583.1"/>
    <property type="molecule type" value="Genomic_DNA"/>
</dbReference>
<name>A0A371BDU7_9BRAD</name>
<reference evidence="7" key="1">
    <citation type="submission" date="2018-08" db="EMBL/GenBank/DDBJ databases">
        <authorList>
            <person name="Kim S.-J."/>
            <person name="Jung G.-Y."/>
        </authorList>
    </citation>
    <scope>NUCLEOTIDE SEQUENCE [LARGE SCALE GENOMIC DNA]</scope>
    <source>
        <strain evidence="7">GY_H</strain>
    </source>
</reference>
<dbReference type="InterPro" id="IPR007318">
    <property type="entry name" value="Phopholipid_MeTrfase"/>
</dbReference>
<accession>A0A371BDU7</accession>
<dbReference type="AlphaFoldDB" id="A0A371BDU7"/>
<feature type="transmembrane region" description="Helical" evidence="5">
    <location>
        <begin position="89"/>
        <end position="110"/>
    </location>
</feature>
<dbReference type="GO" id="GO:0032259">
    <property type="term" value="P:methylation"/>
    <property type="evidence" value="ECO:0007669"/>
    <property type="project" value="UniProtKB-KW"/>
</dbReference>
<dbReference type="Gene3D" id="1.20.120.1630">
    <property type="match status" value="1"/>
</dbReference>
<comment type="caution">
    <text evidence="6">The sequence shown here is derived from an EMBL/GenBank/DDBJ whole genome shotgun (WGS) entry which is preliminary data.</text>
</comment>
<dbReference type="GO" id="GO:0012505">
    <property type="term" value="C:endomembrane system"/>
    <property type="evidence" value="ECO:0007669"/>
    <property type="project" value="UniProtKB-SubCell"/>
</dbReference>
<keyword evidence="4 5" id="KW-0472">Membrane</keyword>
<comment type="subcellular location">
    <subcellularLocation>
        <location evidence="1">Endomembrane system</location>
        <topology evidence="1">Multi-pass membrane protein</topology>
    </subcellularLocation>
</comment>
<evidence type="ECO:0000256" key="2">
    <source>
        <dbReference type="ARBA" id="ARBA00022692"/>
    </source>
</evidence>
<dbReference type="PANTHER" id="PTHR43847:SF1">
    <property type="entry name" value="BLL3993 PROTEIN"/>
    <property type="match status" value="1"/>
</dbReference>
<feature type="transmembrane region" description="Helical" evidence="5">
    <location>
        <begin position="116"/>
        <end position="135"/>
    </location>
</feature>
<keyword evidence="3 5" id="KW-1133">Transmembrane helix</keyword>
<evidence type="ECO:0000256" key="4">
    <source>
        <dbReference type="ARBA" id="ARBA00023136"/>
    </source>
</evidence>
<sequence length="163" mass="17634">MSTVRDNPGVIAPPPLIALAVLVAGLLLDWLLPAYLLSVLLSWGTRILLGLELIGGGAALIVIAMRAFRAAGTHVEPWKPSTALVAGGLYAYVRNPIYVGMILILAGLAVLLASDWMLVLTIVVFIPAIHFGVVLREERYLAAKFGAPYRGYLQKVPRYGWPF</sequence>
<keyword evidence="7" id="KW-1185">Reference proteome</keyword>
<evidence type="ECO:0000256" key="3">
    <source>
        <dbReference type="ARBA" id="ARBA00022989"/>
    </source>
</evidence>
<evidence type="ECO:0000256" key="5">
    <source>
        <dbReference type="SAM" id="Phobius"/>
    </source>
</evidence>